<dbReference type="EMBL" id="DSEC01000256">
    <property type="protein sequence ID" value="HER43535.1"/>
    <property type="molecule type" value="Genomic_DNA"/>
</dbReference>
<protein>
    <submittedName>
        <fullName evidence="1">Uncharacterized protein</fullName>
    </submittedName>
</protein>
<accession>A0A7V2F360</accession>
<sequence length="59" mass="6616">MAMAHCHEMQLGQVFWCKKCGFEIKVNKECRDCGDDSGEACGDDCTGFECCGEEMELKE</sequence>
<comment type="caution">
    <text evidence="1">The sequence shown here is derived from an EMBL/GenBank/DDBJ whole genome shotgun (WGS) entry which is preliminary data.</text>
</comment>
<name>A0A7V2F360_UNCEI</name>
<proteinExistence type="predicted"/>
<dbReference type="Proteomes" id="UP000886069">
    <property type="component" value="Unassembled WGS sequence"/>
</dbReference>
<reference evidence="1" key="1">
    <citation type="journal article" date="2020" name="mSystems">
        <title>Genome- and Community-Level Interaction Insights into Carbon Utilization and Element Cycling Functions of Hydrothermarchaeota in Hydrothermal Sediment.</title>
        <authorList>
            <person name="Zhou Z."/>
            <person name="Liu Y."/>
            <person name="Xu W."/>
            <person name="Pan J."/>
            <person name="Luo Z.H."/>
            <person name="Li M."/>
        </authorList>
    </citation>
    <scope>NUCLEOTIDE SEQUENCE [LARGE SCALE GENOMIC DNA]</scope>
    <source>
        <strain evidence="1">SpSt-1233</strain>
    </source>
</reference>
<evidence type="ECO:0000313" key="1">
    <source>
        <dbReference type="EMBL" id="HER43535.1"/>
    </source>
</evidence>
<gene>
    <name evidence="1" type="ORF">ENO08_03655</name>
</gene>
<organism evidence="1">
    <name type="scientific">Eiseniibacteriota bacterium</name>
    <dbReference type="NCBI Taxonomy" id="2212470"/>
    <lineage>
        <taxon>Bacteria</taxon>
        <taxon>Candidatus Eiseniibacteriota</taxon>
    </lineage>
</organism>
<dbReference type="AlphaFoldDB" id="A0A7V2F360"/>